<dbReference type="GO" id="GO:0006869">
    <property type="term" value="P:lipid transport"/>
    <property type="evidence" value="ECO:0007669"/>
    <property type="project" value="UniProtKB-KW"/>
</dbReference>
<keyword evidence="13" id="KW-1185">Reference proteome</keyword>
<name>A0A0B1TEN2_OESDE</name>
<dbReference type="GO" id="GO:0043495">
    <property type="term" value="F:protein-membrane adaptor activity"/>
    <property type="evidence" value="ECO:0007669"/>
    <property type="project" value="TreeGrafter"/>
</dbReference>
<dbReference type="InterPro" id="IPR026849">
    <property type="entry name" value="ATG2"/>
</dbReference>
<dbReference type="OrthoDB" id="18982at2759"/>
<evidence type="ECO:0000256" key="1">
    <source>
        <dbReference type="ARBA" id="ARBA00004406"/>
    </source>
</evidence>
<dbReference type="GO" id="GO:0005789">
    <property type="term" value="C:endoplasmic reticulum membrane"/>
    <property type="evidence" value="ECO:0007669"/>
    <property type="project" value="UniProtKB-SubCell"/>
</dbReference>
<evidence type="ECO:0000256" key="10">
    <source>
        <dbReference type="ARBA" id="ARBA00024479"/>
    </source>
</evidence>
<dbReference type="GO" id="GO:0000045">
    <property type="term" value="P:autophagosome assembly"/>
    <property type="evidence" value="ECO:0007669"/>
    <property type="project" value="TreeGrafter"/>
</dbReference>
<proteinExistence type="inferred from homology"/>
<evidence type="ECO:0000256" key="11">
    <source>
        <dbReference type="ARBA" id="ARBA00024615"/>
    </source>
</evidence>
<keyword evidence="7" id="KW-0072">Autophagy</keyword>
<evidence type="ECO:0000256" key="6">
    <source>
        <dbReference type="ARBA" id="ARBA00022824"/>
    </source>
</evidence>
<reference evidence="12 13" key="1">
    <citation type="submission" date="2014-03" db="EMBL/GenBank/DDBJ databases">
        <title>Draft genome of the hookworm Oesophagostomum dentatum.</title>
        <authorList>
            <person name="Mitreva M."/>
        </authorList>
    </citation>
    <scope>NUCLEOTIDE SEQUENCE [LARGE SCALE GENOMIC DNA]</scope>
    <source>
        <strain evidence="12 13">OD-Hann</strain>
    </source>
</reference>
<dbReference type="GO" id="GO:0061908">
    <property type="term" value="C:phagophore"/>
    <property type="evidence" value="ECO:0007669"/>
    <property type="project" value="TreeGrafter"/>
</dbReference>
<dbReference type="AlphaFoldDB" id="A0A0B1TEN2"/>
<dbReference type="GO" id="GO:0032266">
    <property type="term" value="F:phosphatidylinositol-3-phosphate binding"/>
    <property type="evidence" value="ECO:0007669"/>
    <property type="project" value="TreeGrafter"/>
</dbReference>
<keyword evidence="9" id="KW-0472">Membrane</keyword>
<dbReference type="PANTHER" id="PTHR13190:SF1">
    <property type="entry name" value="AUTOPHAGY-RELATED 2, ISOFORM A"/>
    <property type="match status" value="1"/>
</dbReference>
<keyword evidence="6" id="KW-0256">Endoplasmic reticulum</keyword>
<protein>
    <recommendedName>
        <fullName evidence="4">Autophagy-related protein 2</fullName>
    </recommendedName>
</protein>
<dbReference type="Proteomes" id="UP000053660">
    <property type="component" value="Unassembled WGS sequence"/>
</dbReference>
<evidence type="ECO:0000256" key="9">
    <source>
        <dbReference type="ARBA" id="ARBA00023136"/>
    </source>
</evidence>
<dbReference type="GO" id="GO:0061709">
    <property type="term" value="P:reticulophagy"/>
    <property type="evidence" value="ECO:0007669"/>
    <property type="project" value="TreeGrafter"/>
</dbReference>
<comment type="catalytic activity">
    <reaction evidence="11">
        <text>a 1,2-diacyl-sn-glycero-3-phosphoethanolamine(in) = a 1,2-diacyl-sn-glycero-3-phosphoethanolamine(out)</text>
        <dbReference type="Rhea" id="RHEA:38895"/>
        <dbReference type="ChEBI" id="CHEBI:64612"/>
    </reaction>
</comment>
<accession>A0A0B1TEN2</accession>
<comment type="catalytic activity">
    <reaction evidence="10">
        <text>a 1,2-diacyl-sn-glycero-3-phospho-L-serine(in) = a 1,2-diacyl-sn-glycero-3-phospho-L-serine(out)</text>
        <dbReference type="Rhea" id="RHEA:38663"/>
        <dbReference type="ChEBI" id="CHEBI:57262"/>
    </reaction>
</comment>
<dbReference type="EMBL" id="KN549878">
    <property type="protein sequence ID" value="KHJ95704.1"/>
    <property type="molecule type" value="Genomic_DNA"/>
</dbReference>
<evidence type="ECO:0000256" key="5">
    <source>
        <dbReference type="ARBA" id="ARBA00022448"/>
    </source>
</evidence>
<comment type="similarity">
    <text evidence="3">Belongs to the ATG2 family.</text>
</comment>
<evidence type="ECO:0000313" key="13">
    <source>
        <dbReference type="Proteomes" id="UP000053660"/>
    </source>
</evidence>
<keyword evidence="8" id="KW-0445">Lipid transport</keyword>
<sequence>MSVEYVKSLSNGYNEAIDHAIEESNAFFTKAAKVSLKHSNLHTMRGMLDKLYSKDHLRLVGSSVVFHYQMDKSGSGEQMKAKLIFPHVDVIEYLTPESNPRDQENKHLPILDFSKFENPDQEPQLKFVFNTSSSVDNESKTFVYIGKCRCELDLSIVDRIADLFEPRPFFDLPSYKRSRKDPVQLREDLFSIPPVEQPSKVMIVVKCQSLELDLRIPMADLRNPSGARMPYRQRHVHPEYIGLHVSSMTVEVPLGGESTLFELFATEIYGTV</sequence>
<evidence type="ECO:0000256" key="3">
    <source>
        <dbReference type="ARBA" id="ARBA00009714"/>
    </source>
</evidence>
<gene>
    <name evidence="12" type="ORF">OESDEN_04347</name>
</gene>
<evidence type="ECO:0000256" key="4">
    <source>
        <dbReference type="ARBA" id="ARBA00018070"/>
    </source>
</evidence>
<dbReference type="GO" id="GO:0034727">
    <property type="term" value="P:piecemeal microautophagy of the nucleus"/>
    <property type="evidence" value="ECO:0007669"/>
    <property type="project" value="TreeGrafter"/>
</dbReference>
<dbReference type="GO" id="GO:0061723">
    <property type="term" value="P:glycophagy"/>
    <property type="evidence" value="ECO:0007669"/>
    <property type="project" value="TreeGrafter"/>
</dbReference>
<evidence type="ECO:0000256" key="2">
    <source>
        <dbReference type="ARBA" id="ARBA00004623"/>
    </source>
</evidence>
<evidence type="ECO:0000256" key="7">
    <source>
        <dbReference type="ARBA" id="ARBA00023006"/>
    </source>
</evidence>
<dbReference type="PANTHER" id="PTHR13190">
    <property type="entry name" value="AUTOPHAGY-RELATED 2, ISOFORM A"/>
    <property type="match status" value="1"/>
</dbReference>
<dbReference type="GO" id="GO:0034045">
    <property type="term" value="C:phagophore assembly site membrane"/>
    <property type="evidence" value="ECO:0007669"/>
    <property type="project" value="UniProtKB-SubCell"/>
</dbReference>
<organism evidence="12 13">
    <name type="scientific">Oesophagostomum dentatum</name>
    <name type="common">Nodular worm</name>
    <dbReference type="NCBI Taxonomy" id="61180"/>
    <lineage>
        <taxon>Eukaryota</taxon>
        <taxon>Metazoa</taxon>
        <taxon>Ecdysozoa</taxon>
        <taxon>Nematoda</taxon>
        <taxon>Chromadorea</taxon>
        <taxon>Rhabditida</taxon>
        <taxon>Rhabditina</taxon>
        <taxon>Rhabditomorpha</taxon>
        <taxon>Strongyloidea</taxon>
        <taxon>Strongylidae</taxon>
        <taxon>Oesophagostomum</taxon>
    </lineage>
</organism>
<comment type="subcellular location">
    <subcellularLocation>
        <location evidence="1">Endoplasmic reticulum membrane</location>
        <topology evidence="1">Peripheral membrane protein</topology>
    </subcellularLocation>
    <subcellularLocation>
        <location evidence="2">Preautophagosomal structure membrane</location>
        <topology evidence="2">Peripheral membrane protein</topology>
    </subcellularLocation>
</comment>
<evidence type="ECO:0000313" key="12">
    <source>
        <dbReference type="EMBL" id="KHJ95704.1"/>
    </source>
</evidence>
<dbReference type="GO" id="GO:0000422">
    <property type="term" value="P:autophagy of mitochondrion"/>
    <property type="evidence" value="ECO:0007669"/>
    <property type="project" value="TreeGrafter"/>
</dbReference>
<evidence type="ECO:0000256" key="8">
    <source>
        <dbReference type="ARBA" id="ARBA00023055"/>
    </source>
</evidence>
<keyword evidence="5" id="KW-0813">Transport</keyword>